<keyword evidence="8" id="KW-1185">Reference proteome</keyword>
<dbReference type="PANTHER" id="PTHR35936">
    <property type="entry name" value="MEMBRANE-BOUND LYTIC MUREIN TRANSGLYCOSYLASE F"/>
    <property type="match status" value="1"/>
</dbReference>
<comment type="subcellular location">
    <subcellularLocation>
        <location evidence="1">Cell envelope</location>
    </subcellularLocation>
</comment>
<evidence type="ECO:0000259" key="6">
    <source>
        <dbReference type="SMART" id="SM00062"/>
    </source>
</evidence>
<feature type="domain" description="Solute-binding protein family 3/N-terminal" evidence="6">
    <location>
        <begin position="41"/>
        <end position="277"/>
    </location>
</feature>
<organism evidence="7 8">
    <name type="scientific">Enteroscipio rubneri</name>
    <dbReference type="NCBI Taxonomy" id="2070686"/>
    <lineage>
        <taxon>Bacteria</taxon>
        <taxon>Bacillati</taxon>
        <taxon>Actinomycetota</taxon>
        <taxon>Coriobacteriia</taxon>
        <taxon>Eggerthellales</taxon>
        <taxon>Eggerthellaceae</taxon>
        <taxon>Enteroscipio</taxon>
    </lineage>
</organism>
<comment type="similarity">
    <text evidence="2 4">Belongs to the bacterial solute-binding protein 3 family.</text>
</comment>
<evidence type="ECO:0000256" key="1">
    <source>
        <dbReference type="ARBA" id="ARBA00004196"/>
    </source>
</evidence>
<sequence length="277" mass="29468">MAAKGGRVALVAALALVCALAGLVGCASASDGNLVAAGERTLRVGVRSDVVGFGYLNETTGKYYGLEIDIAEEMASRLGFSDVEFATVLPETRKDMLMNGEIDCLVACYSIAESRQKNFDFSAAYYADNSVIVVENSSLVDDVEDLKGLTFGTMAGSNTAPQLVIKLTESGFTSGEALSASEDNSDVQFDTFHLVQMASYQELAQALEEGRIDAACMDGSIAKTYMSSDRSILDFTIDTQKYGVATQKDSALSQPVAEAVQGMLDDGTIARLTDKWN</sequence>
<dbReference type="Gene3D" id="3.40.190.10">
    <property type="entry name" value="Periplasmic binding protein-like II"/>
    <property type="match status" value="2"/>
</dbReference>
<evidence type="ECO:0000256" key="4">
    <source>
        <dbReference type="RuleBase" id="RU003744"/>
    </source>
</evidence>
<dbReference type="Pfam" id="PF00497">
    <property type="entry name" value="SBP_bac_3"/>
    <property type="match status" value="1"/>
</dbReference>
<gene>
    <name evidence="7" type="ORF">C2L71_04205</name>
</gene>
<dbReference type="EMBL" id="PPEK01000003">
    <property type="protein sequence ID" value="PNV68047.1"/>
    <property type="molecule type" value="Genomic_DNA"/>
</dbReference>
<dbReference type="PROSITE" id="PS51257">
    <property type="entry name" value="PROKAR_LIPOPROTEIN"/>
    <property type="match status" value="1"/>
</dbReference>
<name>A0A2K2UCJ7_9ACTN</name>
<proteinExistence type="inferred from homology"/>
<dbReference type="PROSITE" id="PS01039">
    <property type="entry name" value="SBP_BACTERIAL_3"/>
    <property type="match status" value="1"/>
</dbReference>
<dbReference type="AlphaFoldDB" id="A0A2K2UCJ7"/>
<dbReference type="GO" id="GO:0030313">
    <property type="term" value="C:cell envelope"/>
    <property type="evidence" value="ECO:0007669"/>
    <property type="project" value="UniProtKB-SubCell"/>
</dbReference>
<dbReference type="InterPro" id="IPR018313">
    <property type="entry name" value="SBP_3_CS"/>
</dbReference>
<accession>A0A2K2UCJ7</accession>
<evidence type="ECO:0000313" key="7">
    <source>
        <dbReference type="EMBL" id="PNV68047.1"/>
    </source>
</evidence>
<feature type="chain" id="PRO_5014350526" evidence="5">
    <location>
        <begin position="30"/>
        <end position="277"/>
    </location>
</feature>
<evidence type="ECO:0000313" key="8">
    <source>
        <dbReference type="Proteomes" id="UP000236197"/>
    </source>
</evidence>
<protein>
    <submittedName>
        <fullName evidence="7">Amino acid ABC transporter substrate-binding protein</fullName>
    </submittedName>
</protein>
<evidence type="ECO:0000256" key="5">
    <source>
        <dbReference type="SAM" id="SignalP"/>
    </source>
</evidence>
<dbReference type="OrthoDB" id="9807888at2"/>
<reference evidence="8" key="1">
    <citation type="submission" date="2018-01" db="EMBL/GenBank/DDBJ databases">
        <title>Rubneribacter badeniensis gen. nov., sp. nov., and Colonibacter rubneri, gen. nov., sp. nov., WGS of new members of the Eggerthellaceae.</title>
        <authorList>
            <person name="Danylec N."/>
            <person name="Stoll D.A."/>
            <person name="Doetsch A."/>
            <person name="Kulling S.E."/>
            <person name="Huch M."/>
        </authorList>
    </citation>
    <scope>NUCLEOTIDE SEQUENCE [LARGE SCALE GENOMIC DNA]</scope>
    <source>
        <strain evidence="8">ResAG-96</strain>
    </source>
</reference>
<comment type="caution">
    <text evidence="7">The sequence shown here is derived from an EMBL/GenBank/DDBJ whole genome shotgun (WGS) entry which is preliminary data.</text>
</comment>
<feature type="signal peptide" evidence="5">
    <location>
        <begin position="1"/>
        <end position="29"/>
    </location>
</feature>
<dbReference type="RefSeq" id="WP_103264525.1">
    <property type="nucleotide sequence ID" value="NZ_CABMLE010000003.1"/>
</dbReference>
<dbReference type="PANTHER" id="PTHR35936:SF34">
    <property type="entry name" value="ABC TRANSPORTER EXTRACELLULAR-BINDING PROTEIN YCKB-RELATED"/>
    <property type="match status" value="1"/>
</dbReference>
<dbReference type="SUPFAM" id="SSF53850">
    <property type="entry name" value="Periplasmic binding protein-like II"/>
    <property type="match status" value="1"/>
</dbReference>
<dbReference type="SMART" id="SM00062">
    <property type="entry name" value="PBPb"/>
    <property type="match status" value="1"/>
</dbReference>
<dbReference type="InterPro" id="IPR001638">
    <property type="entry name" value="Solute-binding_3/MltF_N"/>
</dbReference>
<keyword evidence="3 5" id="KW-0732">Signal</keyword>
<dbReference type="Proteomes" id="UP000236197">
    <property type="component" value="Unassembled WGS sequence"/>
</dbReference>
<evidence type="ECO:0000256" key="3">
    <source>
        <dbReference type="ARBA" id="ARBA00022729"/>
    </source>
</evidence>
<evidence type="ECO:0000256" key="2">
    <source>
        <dbReference type="ARBA" id="ARBA00010333"/>
    </source>
</evidence>